<dbReference type="Proteomes" id="UP000078284">
    <property type="component" value="Chromosome 1"/>
</dbReference>
<evidence type="ECO:0000313" key="1">
    <source>
        <dbReference type="EMBL" id="OAP15711.1"/>
    </source>
</evidence>
<sequence>MSPLVSSTSFPANPTIDSSANLRFLPTSSIFHCHFQKSKVFSLKLSWNLSLSNTAPKYSEVASSQSCKIKSQTLGLFLQ</sequence>
<evidence type="ECO:0000313" key="2">
    <source>
        <dbReference type="Proteomes" id="UP000078284"/>
    </source>
</evidence>
<comment type="caution">
    <text evidence="1">The sequence shown here is derived from an EMBL/GenBank/DDBJ whole genome shotgun (WGS) entry which is preliminary data.</text>
</comment>
<accession>A0A178WD44</accession>
<gene>
    <name evidence="1" type="ordered locus">AXX17_At1g11910</name>
</gene>
<name>A0A178WD44_ARATH</name>
<proteinExistence type="predicted"/>
<organism evidence="1 2">
    <name type="scientific">Arabidopsis thaliana</name>
    <name type="common">Mouse-ear cress</name>
    <dbReference type="NCBI Taxonomy" id="3702"/>
    <lineage>
        <taxon>Eukaryota</taxon>
        <taxon>Viridiplantae</taxon>
        <taxon>Streptophyta</taxon>
        <taxon>Embryophyta</taxon>
        <taxon>Tracheophyta</taxon>
        <taxon>Spermatophyta</taxon>
        <taxon>Magnoliopsida</taxon>
        <taxon>eudicotyledons</taxon>
        <taxon>Gunneridae</taxon>
        <taxon>Pentapetalae</taxon>
        <taxon>rosids</taxon>
        <taxon>malvids</taxon>
        <taxon>Brassicales</taxon>
        <taxon>Brassicaceae</taxon>
        <taxon>Camelineae</taxon>
        <taxon>Arabidopsis</taxon>
    </lineage>
</organism>
<dbReference type="AlphaFoldDB" id="A0A178WD44"/>
<protein>
    <submittedName>
        <fullName evidence="1">Uncharacterized protein</fullName>
    </submittedName>
</protein>
<dbReference type="EMBL" id="LUHQ01000001">
    <property type="protein sequence ID" value="OAP15711.1"/>
    <property type="molecule type" value="Genomic_DNA"/>
</dbReference>
<reference evidence="2" key="1">
    <citation type="journal article" date="2016" name="Proc. Natl. Acad. Sci. U.S.A.">
        <title>Chromosome-level assembly of Arabidopsis thaliana Ler reveals the extent of translocation and inversion polymorphisms.</title>
        <authorList>
            <person name="Zapata L."/>
            <person name="Ding J."/>
            <person name="Willing E.M."/>
            <person name="Hartwig B."/>
            <person name="Bezdan D."/>
            <person name="Jiao W.B."/>
            <person name="Patel V."/>
            <person name="Velikkakam James G."/>
            <person name="Koornneef M."/>
            <person name="Ossowski S."/>
            <person name="Schneeberger K."/>
        </authorList>
    </citation>
    <scope>NUCLEOTIDE SEQUENCE [LARGE SCALE GENOMIC DNA]</scope>
    <source>
        <strain evidence="2">cv. Landsberg erecta</strain>
    </source>
</reference>